<gene>
    <name evidence="4" type="ORF">Ari01nite_78920</name>
</gene>
<name>A0A919K6U3_9ACTN</name>
<evidence type="ECO:0000313" key="4">
    <source>
        <dbReference type="EMBL" id="GIF00428.1"/>
    </source>
</evidence>
<feature type="domain" description="DUF1707" evidence="3">
    <location>
        <begin position="26"/>
        <end position="76"/>
    </location>
</feature>
<dbReference type="EMBL" id="BOMV01000083">
    <property type="protein sequence ID" value="GIF00428.1"/>
    <property type="molecule type" value="Genomic_DNA"/>
</dbReference>
<reference evidence="4" key="1">
    <citation type="submission" date="2021-01" db="EMBL/GenBank/DDBJ databases">
        <title>Whole genome shotgun sequence of Actinoplanes rishiriensis NBRC 108556.</title>
        <authorList>
            <person name="Komaki H."/>
            <person name="Tamura T."/>
        </authorList>
    </citation>
    <scope>NUCLEOTIDE SEQUENCE</scope>
    <source>
        <strain evidence="4">NBRC 108556</strain>
    </source>
</reference>
<feature type="transmembrane region" description="Helical" evidence="2">
    <location>
        <begin position="124"/>
        <end position="141"/>
    </location>
</feature>
<keyword evidence="2" id="KW-0812">Transmembrane</keyword>
<evidence type="ECO:0000256" key="1">
    <source>
        <dbReference type="SAM" id="MobiDB-lite"/>
    </source>
</evidence>
<sequence>MARLSPVSASDDGEPEVSGSAPDFLVGTPERDSAQEALEEHLVAKRLDPSEYERRVEASKLARTRSELLQIFADLPLPHPSLPSAAAPPADEADESPPPLAVAGCLTLALGLPVAVVLGFAYGAWWALAVPVVATVAMAYGEHLRKPGA</sequence>
<dbReference type="InterPro" id="IPR012551">
    <property type="entry name" value="DUF1707_SHOCT-like"/>
</dbReference>
<dbReference type="Proteomes" id="UP000636960">
    <property type="component" value="Unassembled WGS sequence"/>
</dbReference>
<keyword evidence="5" id="KW-1185">Reference proteome</keyword>
<dbReference type="Pfam" id="PF08044">
    <property type="entry name" value="DUF1707"/>
    <property type="match status" value="1"/>
</dbReference>
<dbReference type="AlphaFoldDB" id="A0A919K6U3"/>
<evidence type="ECO:0000256" key="2">
    <source>
        <dbReference type="SAM" id="Phobius"/>
    </source>
</evidence>
<comment type="caution">
    <text evidence="4">The sequence shown here is derived from an EMBL/GenBank/DDBJ whole genome shotgun (WGS) entry which is preliminary data.</text>
</comment>
<keyword evidence="2" id="KW-1133">Transmembrane helix</keyword>
<accession>A0A919K6U3</accession>
<organism evidence="4 5">
    <name type="scientific">Paractinoplanes rishiriensis</name>
    <dbReference type="NCBI Taxonomy" id="1050105"/>
    <lineage>
        <taxon>Bacteria</taxon>
        <taxon>Bacillati</taxon>
        <taxon>Actinomycetota</taxon>
        <taxon>Actinomycetes</taxon>
        <taxon>Micromonosporales</taxon>
        <taxon>Micromonosporaceae</taxon>
        <taxon>Paractinoplanes</taxon>
    </lineage>
</organism>
<evidence type="ECO:0000259" key="3">
    <source>
        <dbReference type="Pfam" id="PF08044"/>
    </source>
</evidence>
<feature type="region of interest" description="Disordered" evidence="1">
    <location>
        <begin position="1"/>
        <end position="34"/>
    </location>
</feature>
<evidence type="ECO:0000313" key="5">
    <source>
        <dbReference type="Proteomes" id="UP000636960"/>
    </source>
</evidence>
<protein>
    <recommendedName>
        <fullName evidence="3">DUF1707 domain-containing protein</fullName>
    </recommendedName>
</protein>
<feature type="region of interest" description="Disordered" evidence="1">
    <location>
        <begin position="77"/>
        <end position="98"/>
    </location>
</feature>
<proteinExistence type="predicted"/>
<keyword evidence="2" id="KW-0472">Membrane</keyword>